<comment type="similarity">
    <text evidence="1">Belongs to the ABC transporter superfamily.</text>
</comment>
<comment type="caution">
    <text evidence="8">The sequence shown here is derived from an EMBL/GenBank/DDBJ whole genome shotgun (WGS) entry which is preliminary data.</text>
</comment>
<keyword evidence="3" id="KW-0547">Nucleotide-binding</keyword>
<protein>
    <submittedName>
        <fullName evidence="8">ABC transporter ATP-binding protein</fullName>
    </submittedName>
</protein>
<dbReference type="Pfam" id="PF00005">
    <property type="entry name" value="ABC_tran"/>
    <property type="match status" value="1"/>
</dbReference>
<dbReference type="PROSITE" id="PS50893">
    <property type="entry name" value="ABC_TRANSPORTER_2"/>
    <property type="match status" value="1"/>
</dbReference>
<name>A0ABW0PQJ6_9HYPH</name>
<dbReference type="SUPFAM" id="SSF52540">
    <property type="entry name" value="P-loop containing nucleoside triphosphate hydrolases"/>
    <property type="match status" value="1"/>
</dbReference>
<feature type="domain" description="ABC transporter" evidence="7">
    <location>
        <begin position="3"/>
        <end position="236"/>
    </location>
</feature>
<dbReference type="CDD" id="cd03214">
    <property type="entry name" value="ABC_Iron-Siderophores_B12_Hemin"/>
    <property type="match status" value="1"/>
</dbReference>
<dbReference type="PROSITE" id="PS00211">
    <property type="entry name" value="ABC_TRANSPORTER_1"/>
    <property type="match status" value="1"/>
</dbReference>
<accession>A0ABW0PQJ6</accession>
<comment type="function">
    <text evidence="6">Part of the ABC transporter complex HmuTUV involved in hemin import. Responsible for energy coupling to the transport system.</text>
</comment>
<dbReference type="RefSeq" id="WP_266342753.1">
    <property type="nucleotide sequence ID" value="NZ_JAPKNH010000002.1"/>
</dbReference>
<evidence type="ECO:0000256" key="1">
    <source>
        <dbReference type="ARBA" id="ARBA00005417"/>
    </source>
</evidence>
<dbReference type="GO" id="GO:0005524">
    <property type="term" value="F:ATP binding"/>
    <property type="evidence" value="ECO:0007669"/>
    <property type="project" value="UniProtKB-KW"/>
</dbReference>
<dbReference type="InterPro" id="IPR003593">
    <property type="entry name" value="AAA+_ATPase"/>
</dbReference>
<evidence type="ECO:0000313" key="8">
    <source>
        <dbReference type="EMBL" id="MFC5514728.1"/>
    </source>
</evidence>
<organism evidence="8 9">
    <name type="scientific">Kaistia terrae</name>
    <dbReference type="NCBI Taxonomy" id="537017"/>
    <lineage>
        <taxon>Bacteria</taxon>
        <taxon>Pseudomonadati</taxon>
        <taxon>Pseudomonadota</taxon>
        <taxon>Alphaproteobacteria</taxon>
        <taxon>Hyphomicrobiales</taxon>
        <taxon>Kaistiaceae</taxon>
        <taxon>Kaistia</taxon>
    </lineage>
</organism>
<dbReference type="PANTHER" id="PTHR42794">
    <property type="entry name" value="HEMIN IMPORT ATP-BINDING PROTEIN HMUV"/>
    <property type="match status" value="1"/>
</dbReference>
<proteinExistence type="inferred from homology"/>
<keyword evidence="9" id="KW-1185">Reference proteome</keyword>
<evidence type="ECO:0000313" key="9">
    <source>
        <dbReference type="Proteomes" id="UP001596150"/>
    </source>
</evidence>
<keyword evidence="5" id="KW-1278">Translocase</keyword>
<reference evidence="9" key="1">
    <citation type="journal article" date="2019" name="Int. J. Syst. Evol. Microbiol.">
        <title>The Global Catalogue of Microorganisms (GCM) 10K type strain sequencing project: providing services to taxonomists for standard genome sequencing and annotation.</title>
        <authorList>
            <consortium name="The Broad Institute Genomics Platform"/>
            <consortium name="The Broad Institute Genome Sequencing Center for Infectious Disease"/>
            <person name="Wu L."/>
            <person name="Ma J."/>
        </authorList>
    </citation>
    <scope>NUCLEOTIDE SEQUENCE [LARGE SCALE GENOMIC DNA]</scope>
    <source>
        <strain evidence="9">KACC 12633</strain>
    </source>
</reference>
<evidence type="ECO:0000259" key="7">
    <source>
        <dbReference type="PROSITE" id="PS50893"/>
    </source>
</evidence>
<dbReference type="PANTHER" id="PTHR42794:SF1">
    <property type="entry name" value="HEMIN IMPORT ATP-BINDING PROTEIN HMUV"/>
    <property type="match status" value="1"/>
</dbReference>
<dbReference type="Proteomes" id="UP001596150">
    <property type="component" value="Unassembled WGS sequence"/>
</dbReference>
<gene>
    <name evidence="8" type="ORF">ACFPP9_03015</name>
</gene>
<dbReference type="InterPro" id="IPR027417">
    <property type="entry name" value="P-loop_NTPase"/>
</dbReference>
<evidence type="ECO:0000256" key="4">
    <source>
        <dbReference type="ARBA" id="ARBA00022840"/>
    </source>
</evidence>
<evidence type="ECO:0000256" key="6">
    <source>
        <dbReference type="ARBA" id="ARBA00037066"/>
    </source>
</evidence>
<sequence>MSLEIRNIDLHYRKRQVLHQISFHLEPGEFCALLGPNGSGKSTLTKALLGLAPVSGGSVLFEGVDLLSLSRVERAKRIAYVPQSSPVPFDLRVYDAVLLGRSPYAGVRYAPADHQATLRSLEKLGLLELSDRYVNELSGGQLQRVQIARAFAQGTRILLLDEPTSALDLRYQVETMRLVREFTREGGIALMAVHDLNHAARYCNRSVMISDGHLVADGAPGEVFTSQTLSRVFDFPIDVSHGDGLVTVRPAESDHEIHVPSEWPAHRAAPRGQPNRFVEARA</sequence>
<dbReference type="InterPro" id="IPR003439">
    <property type="entry name" value="ABC_transporter-like_ATP-bd"/>
</dbReference>
<keyword evidence="4 8" id="KW-0067">ATP-binding</keyword>
<evidence type="ECO:0000256" key="3">
    <source>
        <dbReference type="ARBA" id="ARBA00022741"/>
    </source>
</evidence>
<dbReference type="EMBL" id="JBHSML010000002">
    <property type="protein sequence ID" value="MFC5514728.1"/>
    <property type="molecule type" value="Genomic_DNA"/>
</dbReference>
<evidence type="ECO:0000256" key="5">
    <source>
        <dbReference type="ARBA" id="ARBA00022967"/>
    </source>
</evidence>
<dbReference type="SMART" id="SM00382">
    <property type="entry name" value="AAA"/>
    <property type="match status" value="1"/>
</dbReference>
<dbReference type="InterPro" id="IPR017871">
    <property type="entry name" value="ABC_transporter-like_CS"/>
</dbReference>
<keyword evidence="2" id="KW-0813">Transport</keyword>
<dbReference type="Gene3D" id="3.40.50.300">
    <property type="entry name" value="P-loop containing nucleotide triphosphate hydrolases"/>
    <property type="match status" value="1"/>
</dbReference>
<evidence type="ECO:0000256" key="2">
    <source>
        <dbReference type="ARBA" id="ARBA00022448"/>
    </source>
</evidence>